<accession>A0A1I6ASB5</accession>
<feature type="chain" id="PRO_5047157472" evidence="2">
    <location>
        <begin position="19"/>
        <end position="127"/>
    </location>
</feature>
<keyword evidence="1" id="KW-0175">Coiled coil</keyword>
<keyword evidence="4" id="KW-1185">Reference proteome</keyword>
<dbReference type="Proteomes" id="UP000182762">
    <property type="component" value="Unassembled WGS sequence"/>
</dbReference>
<reference evidence="3 4" key="1">
    <citation type="submission" date="2016-10" db="EMBL/GenBank/DDBJ databases">
        <authorList>
            <person name="Varghese N."/>
            <person name="Submissions S."/>
        </authorList>
    </citation>
    <scope>NUCLEOTIDE SEQUENCE [LARGE SCALE GENOMIC DNA]</scope>
    <source>
        <strain evidence="3 4">DSM 13796</strain>
    </source>
</reference>
<feature type="coiled-coil region" evidence="1">
    <location>
        <begin position="95"/>
        <end position="122"/>
    </location>
</feature>
<sequence length="127" mass="13909">MKKAASFSLGILFGSVTAGTIALLTTPCSSKDMKLRVADSRDTLKVQLKDIKENALNVKNAIQNVVKESKETFSQLAPEAKASIANFQEDIAPHQRSIQNHLAEIEQNIKGLEDKLGNQQKKETQSS</sequence>
<evidence type="ECO:0000256" key="1">
    <source>
        <dbReference type="SAM" id="Coils"/>
    </source>
</evidence>
<dbReference type="RefSeq" id="WP_061803239.1">
    <property type="nucleotide sequence ID" value="NZ_FOXX01000007.1"/>
</dbReference>
<name>A0A1I6ASB5_9BACI</name>
<feature type="signal peptide" evidence="2">
    <location>
        <begin position="1"/>
        <end position="18"/>
    </location>
</feature>
<gene>
    <name evidence="3" type="ORF">SAMN02745910_02942</name>
</gene>
<feature type="coiled-coil region" evidence="1">
    <location>
        <begin position="41"/>
        <end position="68"/>
    </location>
</feature>
<comment type="caution">
    <text evidence="3">The sequence shown here is derived from an EMBL/GenBank/DDBJ whole genome shotgun (WGS) entry which is preliminary data.</text>
</comment>
<evidence type="ECO:0000256" key="2">
    <source>
        <dbReference type="SAM" id="SignalP"/>
    </source>
</evidence>
<evidence type="ECO:0000313" key="3">
    <source>
        <dbReference type="EMBL" id="SFQ71499.1"/>
    </source>
</evidence>
<proteinExistence type="predicted"/>
<evidence type="ECO:0000313" key="4">
    <source>
        <dbReference type="Proteomes" id="UP000182762"/>
    </source>
</evidence>
<dbReference type="GeneID" id="93711567"/>
<keyword evidence="2" id="KW-0732">Signal</keyword>
<protein>
    <submittedName>
        <fullName evidence="3">Gas vesicle protein</fullName>
    </submittedName>
</protein>
<dbReference type="EMBL" id="FOXX01000007">
    <property type="protein sequence ID" value="SFQ71499.1"/>
    <property type="molecule type" value="Genomic_DNA"/>
</dbReference>
<organism evidence="3 4">
    <name type="scientific">Priestia endophytica DSM 13796</name>
    <dbReference type="NCBI Taxonomy" id="1121089"/>
    <lineage>
        <taxon>Bacteria</taxon>
        <taxon>Bacillati</taxon>
        <taxon>Bacillota</taxon>
        <taxon>Bacilli</taxon>
        <taxon>Bacillales</taxon>
        <taxon>Bacillaceae</taxon>
        <taxon>Priestia</taxon>
    </lineage>
</organism>